<dbReference type="Pfam" id="PF23211">
    <property type="entry name" value="LRR_LRWD1"/>
    <property type="match status" value="1"/>
</dbReference>
<proteinExistence type="inferred from homology"/>
<dbReference type="SUPFAM" id="SSF50978">
    <property type="entry name" value="WD40 repeat-like"/>
    <property type="match status" value="1"/>
</dbReference>
<keyword evidence="16" id="KW-0206">Cytoskeleton</keyword>
<evidence type="ECO:0000256" key="7">
    <source>
        <dbReference type="ARBA" id="ARBA00022454"/>
    </source>
</evidence>
<dbReference type="InterPro" id="IPR032675">
    <property type="entry name" value="LRR_dom_sf"/>
</dbReference>
<evidence type="ECO:0000256" key="6">
    <source>
        <dbReference type="ARBA" id="ARBA00015536"/>
    </source>
</evidence>
<keyword evidence="11" id="KW-0235">DNA replication</keyword>
<keyword evidence="8" id="KW-0963">Cytoplasm</keyword>
<organism evidence="27 28">
    <name type="scientific">Pyxicephalus adspersus</name>
    <name type="common">African bullfrog</name>
    <dbReference type="NCBI Taxonomy" id="30357"/>
    <lineage>
        <taxon>Eukaryota</taxon>
        <taxon>Metazoa</taxon>
        <taxon>Chordata</taxon>
        <taxon>Craniata</taxon>
        <taxon>Vertebrata</taxon>
        <taxon>Euteleostomi</taxon>
        <taxon>Amphibia</taxon>
        <taxon>Batrachia</taxon>
        <taxon>Anura</taxon>
        <taxon>Neobatrachia</taxon>
        <taxon>Ranoidea</taxon>
        <taxon>Pyxicephalidae</taxon>
        <taxon>Pyxicephalinae</taxon>
        <taxon>Pyxicephalus</taxon>
    </lineage>
</organism>
<feature type="compositionally biased region" description="Basic and acidic residues" evidence="24">
    <location>
        <begin position="325"/>
        <end position="338"/>
    </location>
</feature>
<dbReference type="InterPro" id="IPR056160">
    <property type="entry name" value="WD_LRWD1"/>
</dbReference>
<dbReference type="Pfam" id="PF23215">
    <property type="entry name" value="WD_LRWD1"/>
    <property type="match status" value="1"/>
</dbReference>
<keyword evidence="9 23" id="KW-0853">WD repeat</keyword>
<dbReference type="GO" id="GO:0005664">
    <property type="term" value="C:nuclear origin of replication recognition complex"/>
    <property type="evidence" value="ECO:0007669"/>
    <property type="project" value="TreeGrafter"/>
</dbReference>
<keyword evidence="12" id="KW-0677">Repeat</keyword>
<keyword evidence="17" id="KW-0539">Nucleus</keyword>
<evidence type="ECO:0000256" key="4">
    <source>
        <dbReference type="ARBA" id="ARBA00004629"/>
    </source>
</evidence>
<evidence type="ECO:0000256" key="20">
    <source>
        <dbReference type="ARBA" id="ARBA00054144"/>
    </source>
</evidence>
<evidence type="ECO:0000256" key="12">
    <source>
        <dbReference type="ARBA" id="ARBA00022737"/>
    </source>
</evidence>
<evidence type="ECO:0000313" key="28">
    <source>
        <dbReference type="Proteomes" id="UP001181693"/>
    </source>
</evidence>
<evidence type="ECO:0000256" key="24">
    <source>
        <dbReference type="SAM" id="MobiDB-lite"/>
    </source>
</evidence>
<dbReference type="InterPro" id="IPR001611">
    <property type="entry name" value="Leu-rich_rpt"/>
</dbReference>
<dbReference type="InterPro" id="IPR015943">
    <property type="entry name" value="WD40/YVTN_repeat-like_dom_sf"/>
</dbReference>
<comment type="function">
    <text evidence="20">Required for G1/S transition. Recruits and stabilizes the origin recognition complex (ORC) onto chromatin during G1 to establish pre-replication complex (preRC) and to heterochromatic sites in post-replicated cells. Binds a combination of DNA and histone methylation repressive marks on heterochromatin. Required for silencing of major satellite repeats. May be important ORC2, ORC3 and ORC4 stability.</text>
</comment>
<dbReference type="Gene3D" id="3.80.10.10">
    <property type="entry name" value="Ribonuclease Inhibitor"/>
    <property type="match status" value="1"/>
</dbReference>
<protein>
    <recommendedName>
        <fullName evidence="6">Leucine-rich repeat and WD repeat-containing protein 1</fullName>
    </recommendedName>
    <alternativeName>
        <fullName evidence="22">ORC-associated protein</fullName>
    </alternativeName>
    <alternativeName>
        <fullName evidence="19">Origin recognition complex-associated protein</fullName>
    </alternativeName>
</protein>
<evidence type="ECO:0000256" key="5">
    <source>
        <dbReference type="ARBA" id="ARBA00007545"/>
    </source>
</evidence>
<dbReference type="PANTHER" id="PTHR24370:SF10">
    <property type="entry name" value="LEUCINE-RICH REPEAT AND WD REPEAT-CONTAINING PROTEIN 1"/>
    <property type="match status" value="1"/>
</dbReference>
<evidence type="ECO:0000256" key="11">
    <source>
        <dbReference type="ARBA" id="ARBA00022705"/>
    </source>
</evidence>
<evidence type="ECO:0000259" key="25">
    <source>
        <dbReference type="Pfam" id="PF23211"/>
    </source>
</evidence>
<dbReference type="InterPro" id="IPR036322">
    <property type="entry name" value="WD40_repeat_dom_sf"/>
</dbReference>
<evidence type="ECO:0000259" key="26">
    <source>
        <dbReference type="Pfam" id="PF23215"/>
    </source>
</evidence>
<keyword evidence="7" id="KW-0158">Chromosome</keyword>
<comment type="subcellular location">
    <subcellularLocation>
        <location evidence="4">Chromosome</location>
        <location evidence="4">Centromere</location>
        <location evidence="4">Kinetochore</location>
    </subcellularLocation>
    <subcellularLocation>
        <location evidence="3">Chromosome</location>
        <location evidence="3">Telomere</location>
    </subcellularLocation>
    <subcellularLocation>
        <location evidence="2">Cytoplasm</location>
        <location evidence="2">Cytoskeleton</location>
        <location evidence="2">Microtubule organizing center</location>
        <location evidence="2">Centrosome</location>
    </subcellularLocation>
    <subcellularLocation>
        <location evidence="1">Nucleus</location>
    </subcellularLocation>
</comment>
<dbReference type="PROSITE" id="PS00678">
    <property type="entry name" value="WD_REPEATS_1"/>
    <property type="match status" value="1"/>
</dbReference>
<feature type="domain" description="Leucine-rich repeat and WD repeat-containing protein 1 WD" evidence="26">
    <location>
        <begin position="345"/>
        <end position="724"/>
    </location>
</feature>
<dbReference type="FunFam" id="3.80.10.10:FF:000429">
    <property type="entry name" value="Leucine-rich repeat and WD repeat-containing protein 1"/>
    <property type="match status" value="1"/>
</dbReference>
<dbReference type="GO" id="GO:0000781">
    <property type="term" value="C:chromosome, telomeric region"/>
    <property type="evidence" value="ECO:0007669"/>
    <property type="project" value="UniProtKB-SubCell"/>
</dbReference>
<dbReference type="InterPro" id="IPR001680">
    <property type="entry name" value="WD40_rpt"/>
</dbReference>
<feature type="region of interest" description="Disordered" evidence="24">
    <location>
        <begin position="215"/>
        <end position="338"/>
    </location>
</feature>
<dbReference type="FunFam" id="2.130.10.10:FF:000488">
    <property type="entry name" value="Leucine-rich repeat and WD repeat-containing protein 1"/>
    <property type="match status" value="1"/>
</dbReference>
<comment type="subunit">
    <text evidence="21">Component of the ORC complex.</text>
</comment>
<evidence type="ECO:0000256" key="22">
    <source>
        <dbReference type="ARBA" id="ARBA00074982"/>
    </source>
</evidence>
<keyword evidence="15" id="KW-0779">Telomere</keyword>
<dbReference type="GO" id="GO:0005813">
    <property type="term" value="C:centrosome"/>
    <property type="evidence" value="ECO:0007669"/>
    <property type="project" value="UniProtKB-SubCell"/>
</dbReference>
<dbReference type="Proteomes" id="UP001181693">
    <property type="component" value="Unassembled WGS sequence"/>
</dbReference>
<name>A0AAV3BBN4_PYXAD</name>
<comment type="similarity">
    <text evidence="5">Belongs to the LRWD1 family.</text>
</comment>
<evidence type="ECO:0000256" key="8">
    <source>
        <dbReference type="ARBA" id="ARBA00022490"/>
    </source>
</evidence>
<dbReference type="GO" id="GO:0006260">
    <property type="term" value="P:DNA replication"/>
    <property type="evidence" value="ECO:0007669"/>
    <property type="project" value="UniProtKB-KW"/>
</dbReference>
<dbReference type="SUPFAM" id="SSF52058">
    <property type="entry name" value="L domain-like"/>
    <property type="match status" value="1"/>
</dbReference>
<feature type="domain" description="Leucine-rich repeat and WD repeat-containing protein 1 LRR" evidence="25">
    <location>
        <begin position="8"/>
        <end position="199"/>
    </location>
</feature>
<keyword evidence="14" id="KW-0156">Chromatin regulator</keyword>
<evidence type="ECO:0000256" key="21">
    <source>
        <dbReference type="ARBA" id="ARBA00063747"/>
    </source>
</evidence>
<dbReference type="GO" id="GO:0006325">
    <property type="term" value="P:chromatin organization"/>
    <property type="evidence" value="ECO:0007669"/>
    <property type="project" value="UniProtKB-KW"/>
</dbReference>
<dbReference type="SMART" id="SM00320">
    <property type="entry name" value="WD40"/>
    <property type="match status" value="5"/>
</dbReference>
<dbReference type="GO" id="GO:0000776">
    <property type="term" value="C:kinetochore"/>
    <property type="evidence" value="ECO:0007669"/>
    <property type="project" value="UniProtKB-KW"/>
</dbReference>
<evidence type="ECO:0000256" key="16">
    <source>
        <dbReference type="ARBA" id="ARBA00023212"/>
    </source>
</evidence>
<keyword evidence="18" id="KW-0137">Centromere</keyword>
<keyword evidence="13" id="KW-0995">Kinetochore</keyword>
<evidence type="ECO:0000256" key="1">
    <source>
        <dbReference type="ARBA" id="ARBA00004123"/>
    </source>
</evidence>
<dbReference type="AlphaFoldDB" id="A0AAV3BBN4"/>
<evidence type="ECO:0000256" key="13">
    <source>
        <dbReference type="ARBA" id="ARBA00022838"/>
    </source>
</evidence>
<evidence type="ECO:0000256" key="2">
    <source>
        <dbReference type="ARBA" id="ARBA00004300"/>
    </source>
</evidence>
<evidence type="ECO:0000256" key="15">
    <source>
        <dbReference type="ARBA" id="ARBA00022895"/>
    </source>
</evidence>
<keyword evidence="10" id="KW-0433">Leucine-rich repeat</keyword>
<dbReference type="PROSITE" id="PS50082">
    <property type="entry name" value="WD_REPEATS_2"/>
    <property type="match status" value="1"/>
</dbReference>
<feature type="compositionally biased region" description="Polar residues" evidence="24">
    <location>
        <begin position="309"/>
        <end position="324"/>
    </location>
</feature>
<feature type="compositionally biased region" description="Polar residues" evidence="24">
    <location>
        <begin position="276"/>
        <end position="288"/>
    </location>
</feature>
<sequence>MPKLTTEILLKNGLPESSHLKNLKTLNLSKMQLETKDIDPGLFSEMINLEELNISENCLSEIPENISLPKLKVLNFSDNQVEDVTPLRRFPALEEVMYEENLYLTVSDNYKVCCLLPKLRRLNNKDITCLANHVRFVNHRELSSRVEIYWEKNYKDKLPSEPTPAVIKSVSKEFLKTVANHVKYGPNSLKDFTKWKVNILAEELISSLLGNEKIDAEPEPANDDKTEIPITPGKKRNTRDSDHDLGTPSKRLQTSDILAHSLSPRKLSRLQESPHKSSPTRSKVNITLTPIKKKANITPVKEPGKRHLSTPQKVSLSSTPSQKGINEERSADTGRQKRELKKKGFDVEPLHFLQCHSKSNSSDDFRTQLWSCAFEPSLDSLPSKVVATCGGESVCVIDCETGKVLKKYKVPGEEFFALCWTTVTMIGNEGQKRKINILASGGKYGVIRLMNPKVNMCYGEIKAHKKAISIMCFSPAYDTFLFTGSYDKRIILWDIGVPDCEYNFRASQLLTVDVPSTPLRLSLVPPSLDQYLLAGCEDGCYVWDITLDKRQGKCSYLAEFNFPIYKKESKDKDFHVIDGLAFLNDDLIASKSSMQGSIYIWSWKKSFLKPRSKNLDAAVLAEFKWSQTDLPYLTLTTSSEGLNIFCGDEAGKVWIYDLESCRAELQKGVPFSGLKEPTKVINWPGPISRKEKMEETVINTVLVNSAKEYLVALTDKNVIAIWKIV</sequence>
<evidence type="ECO:0000313" key="27">
    <source>
        <dbReference type="EMBL" id="DBA34237.1"/>
    </source>
</evidence>
<comment type="caution">
    <text evidence="27">The sequence shown here is derived from an EMBL/GenBank/DDBJ whole genome shotgun (WGS) entry which is preliminary data.</text>
</comment>
<feature type="compositionally biased region" description="Basic and acidic residues" evidence="24">
    <location>
        <begin position="215"/>
        <end position="227"/>
    </location>
</feature>
<evidence type="ECO:0000256" key="10">
    <source>
        <dbReference type="ARBA" id="ARBA00022614"/>
    </source>
</evidence>
<dbReference type="Gene3D" id="2.130.10.10">
    <property type="entry name" value="YVTN repeat-like/Quinoprotein amine dehydrogenase"/>
    <property type="match status" value="1"/>
</dbReference>
<dbReference type="PANTHER" id="PTHR24370">
    <property type="entry name" value="OPTICIN"/>
    <property type="match status" value="1"/>
</dbReference>
<dbReference type="GO" id="GO:0003682">
    <property type="term" value="F:chromatin binding"/>
    <property type="evidence" value="ECO:0007669"/>
    <property type="project" value="TreeGrafter"/>
</dbReference>
<dbReference type="GO" id="GO:0071169">
    <property type="term" value="P:establishment of protein localization to chromatin"/>
    <property type="evidence" value="ECO:0007669"/>
    <property type="project" value="TreeGrafter"/>
</dbReference>
<dbReference type="InterPro" id="IPR019775">
    <property type="entry name" value="WD40_repeat_CS"/>
</dbReference>
<keyword evidence="28" id="KW-1185">Reference proteome</keyword>
<dbReference type="EMBL" id="DYDO01000001">
    <property type="protein sequence ID" value="DBA34237.1"/>
    <property type="molecule type" value="Genomic_DNA"/>
</dbReference>
<evidence type="ECO:0000256" key="3">
    <source>
        <dbReference type="ARBA" id="ARBA00004574"/>
    </source>
</evidence>
<accession>A0AAV3BBN4</accession>
<evidence type="ECO:0000256" key="18">
    <source>
        <dbReference type="ARBA" id="ARBA00023328"/>
    </source>
</evidence>
<gene>
    <name evidence="27" type="ORF">GDO54_001816</name>
</gene>
<dbReference type="InterPro" id="IPR052489">
    <property type="entry name" value="LRWD1"/>
</dbReference>
<dbReference type="InterPro" id="IPR056363">
    <property type="entry name" value="LRR_LRWD1_dom"/>
</dbReference>
<evidence type="ECO:0000256" key="23">
    <source>
        <dbReference type="PROSITE-ProRule" id="PRU00221"/>
    </source>
</evidence>
<feature type="repeat" description="WD" evidence="23">
    <location>
        <begin position="461"/>
        <end position="495"/>
    </location>
</feature>
<evidence type="ECO:0000256" key="14">
    <source>
        <dbReference type="ARBA" id="ARBA00022853"/>
    </source>
</evidence>
<reference evidence="27" key="1">
    <citation type="thesis" date="2020" institute="ProQuest LLC" country="789 East Eisenhower Parkway, Ann Arbor, MI, USA">
        <title>Comparative Genomics and Chromosome Evolution.</title>
        <authorList>
            <person name="Mudd A.B."/>
        </authorList>
    </citation>
    <scope>NUCLEOTIDE SEQUENCE</scope>
    <source>
        <strain evidence="27">1538</strain>
        <tissue evidence="27">Blood</tissue>
    </source>
</reference>
<evidence type="ECO:0000256" key="9">
    <source>
        <dbReference type="ARBA" id="ARBA00022574"/>
    </source>
</evidence>
<dbReference type="PROSITE" id="PS50294">
    <property type="entry name" value="WD_REPEATS_REGION"/>
    <property type="match status" value="1"/>
</dbReference>
<evidence type="ECO:0000256" key="19">
    <source>
        <dbReference type="ARBA" id="ARBA00033046"/>
    </source>
</evidence>
<evidence type="ECO:0000256" key="17">
    <source>
        <dbReference type="ARBA" id="ARBA00023242"/>
    </source>
</evidence>
<dbReference type="PROSITE" id="PS51450">
    <property type="entry name" value="LRR"/>
    <property type="match status" value="2"/>
</dbReference>